<reference evidence="4" key="2">
    <citation type="submission" date="2020-09" db="EMBL/GenBank/DDBJ databases">
        <authorList>
            <person name="Sun Q."/>
            <person name="Ohkuma M."/>
        </authorList>
    </citation>
    <scope>NUCLEOTIDE SEQUENCE</scope>
    <source>
        <strain evidence="4">JCM 3090</strain>
    </source>
</reference>
<sequence length="377" mass="37410">MRRVRSAAGWSAAATLLTLVLSAAPASAAGTDVRITQAPRAVRTGGTGAELAAVLRRTSGGTAQVCQRIRWTLEARVSGGLAVGDLQVRRVEGDRPTLINVRRDGNLLRLADQSDDIRRLCRRGTVTTRYRISATGATGGSVAVTVSAVDRQDEQLGRANRTVTVNAAGAARGAGDDGAAGGAAGADGAAGANGGAPAGNGNRNAAPPPGAAPEGAPPATAPVAVEPGGSTTLPAGTLPDTGSSVFGPGGSPVAAGSRTGLPASWFATGGLLLVVGAGLLLAFYYRRRVGAAARRRPGPGSRPGAAPPTGGAYGANRVPGRQGFGSARGAGQRVTAPTGAAAAWASDTLRTIGNRAGQWRDRLTDSGPGGLGGPRRY</sequence>
<keyword evidence="5" id="KW-1185">Reference proteome</keyword>
<name>A0A8J3B9F0_9ACTN</name>
<dbReference type="EMBL" id="BMQB01000002">
    <property type="protein sequence ID" value="GGJ86697.1"/>
    <property type="molecule type" value="Genomic_DNA"/>
</dbReference>
<evidence type="ECO:0000313" key="5">
    <source>
        <dbReference type="Proteomes" id="UP000649739"/>
    </source>
</evidence>
<feature type="region of interest" description="Disordered" evidence="1">
    <location>
        <begin position="292"/>
        <end position="342"/>
    </location>
</feature>
<evidence type="ECO:0000256" key="2">
    <source>
        <dbReference type="SAM" id="Phobius"/>
    </source>
</evidence>
<feature type="signal peptide" evidence="3">
    <location>
        <begin position="1"/>
        <end position="28"/>
    </location>
</feature>
<organism evidence="4 5">
    <name type="scientific">Pilimelia anulata</name>
    <dbReference type="NCBI Taxonomy" id="53371"/>
    <lineage>
        <taxon>Bacteria</taxon>
        <taxon>Bacillati</taxon>
        <taxon>Actinomycetota</taxon>
        <taxon>Actinomycetes</taxon>
        <taxon>Micromonosporales</taxon>
        <taxon>Micromonosporaceae</taxon>
        <taxon>Pilimelia</taxon>
    </lineage>
</organism>
<keyword evidence="2" id="KW-0472">Membrane</keyword>
<accession>A0A8J3B9F0</accession>
<feature type="region of interest" description="Disordered" evidence="1">
    <location>
        <begin position="355"/>
        <end position="377"/>
    </location>
</feature>
<gene>
    <name evidence="4" type="ORF">GCM10010123_15330</name>
</gene>
<evidence type="ECO:0000256" key="3">
    <source>
        <dbReference type="SAM" id="SignalP"/>
    </source>
</evidence>
<feature type="compositionally biased region" description="Pro residues" evidence="1">
    <location>
        <begin position="206"/>
        <end position="220"/>
    </location>
</feature>
<keyword evidence="2" id="KW-0812">Transmembrane</keyword>
<evidence type="ECO:0000313" key="4">
    <source>
        <dbReference type="EMBL" id="GGJ86697.1"/>
    </source>
</evidence>
<dbReference type="RefSeq" id="WP_189169304.1">
    <property type="nucleotide sequence ID" value="NZ_BMQB01000002.1"/>
</dbReference>
<keyword evidence="3" id="KW-0732">Signal</keyword>
<protein>
    <submittedName>
        <fullName evidence="4">Uncharacterized protein</fullName>
    </submittedName>
</protein>
<feature type="compositionally biased region" description="Gly residues" evidence="1">
    <location>
        <begin position="367"/>
        <end position="377"/>
    </location>
</feature>
<dbReference type="Proteomes" id="UP000649739">
    <property type="component" value="Unassembled WGS sequence"/>
</dbReference>
<proteinExistence type="predicted"/>
<feature type="compositionally biased region" description="Low complexity" evidence="1">
    <location>
        <begin position="298"/>
        <end position="310"/>
    </location>
</feature>
<keyword evidence="2" id="KW-1133">Transmembrane helix</keyword>
<dbReference type="AlphaFoldDB" id="A0A8J3B9F0"/>
<comment type="caution">
    <text evidence="4">The sequence shown here is derived from an EMBL/GenBank/DDBJ whole genome shotgun (WGS) entry which is preliminary data.</text>
</comment>
<feature type="region of interest" description="Disordered" evidence="1">
    <location>
        <begin position="171"/>
        <end position="251"/>
    </location>
</feature>
<feature type="chain" id="PRO_5035168020" evidence="3">
    <location>
        <begin position="29"/>
        <end position="377"/>
    </location>
</feature>
<reference evidence="4" key="1">
    <citation type="journal article" date="2014" name="Int. J. Syst. Evol. Microbiol.">
        <title>Complete genome sequence of Corynebacterium casei LMG S-19264T (=DSM 44701T), isolated from a smear-ripened cheese.</title>
        <authorList>
            <consortium name="US DOE Joint Genome Institute (JGI-PGF)"/>
            <person name="Walter F."/>
            <person name="Albersmeier A."/>
            <person name="Kalinowski J."/>
            <person name="Ruckert C."/>
        </authorList>
    </citation>
    <scope>NUCLEOTIDE SEQUENCE</scope>
    <source>
        <strain evidence="4">JCM 3090</strain>
    </source>
</reference>
<feature type="transmembrane region" description="Helical" evidence="2">
    <location>
        <begin position="265"/>
        <end position="285"/>
    </location>
</feature>
<evidence type="ECO:0000256" key="1">
    <source>
        <dbReference type="SAM" id="MobiDB-lite"/>
    </source>
</evidence>
<feature type="compositionally biased region" description="Gly residues" evidence="1">
    <location>
        <begin position="176"/>
        <end position="185"/>
    </location>
</feature>